<name>A0A645ISZ1_9ZZZZ</name>
<proteinExistence type="predicted"/>
<evidence type="ECO:0000313" key="1">
    <source>
        <dbReference type="EMBL" id="MPN54515.1"/>
    </source>
</evidence>
<comment type="caution">
    <text evidence="1">The sequence shown here is derived from an EMBL/GenBank/DDBJ whole genome shotgun (WGS) entry which is preliminary data.</text>
</comment>
<sequence length="141" mass="14325">MSCHSRRCQFGHCLDAGRELVPRFRRVFSPSATHDVLLARARFEQVSDRAVSDAAFGGEADLAGAIGGYAAGTAGQGGFVGGVVQVAQGVAIEFRDDETAVAAETAAGHLGRFDHLFGAGGEQGAQLAVGTGACAPSMGAM</sequence>
<reference evidence="1" key="1">
    <citation type="submission" date="2019-08" db="EMBL/GenBank/DDBJ databases">
        <authorList>
            <person name="Kucharzyk K."/>
            <person name="Murdoch R.W."/>
            <person name="Higgins S."/>
            <person name="Loffler F."/>
        </authorList>
    </citation>
    <scope>NUCLEOTIDE SEQUENCE</scope>
</reference>
<gene>
    <name evidence="1" type="ORF">SDC9_202185</name>
</gene>
<organism evidence="1">
    <name type="scientific">bioreactor metagenome</name>
    <dbReference type="NCBI Taxonomy" id="1076179"/>
    <lineage>
        <taxon>unclassified sequences</taxon>
        <taxon>metagenomes</taxon>
        <taxon>ecological metagenomes</taxon>
    </lineage>
</organism>
<protein>
    <submittedName>
        <fullName evidence="1">Uncharacterized protein</fullName>
    </submittedName>
</protein>
<dbReference type="EMBL" id="VSSQ01122810">
    <property type="protein sequence ID" value="MPN54515.1"/>
    <property type="molecule type" value="Genomic_DNA"/>
</dbReference>
<dbReference type="AlphaFoldDB" id="A0A645ISZ1"/>
<accession>A0A645ISZ1</accession>